<keyword evidence="2" id="KW-0238">DNA-binding</keyword>
<dbReference type="Pfam" id="PF13377">
    <property type="entry name" value="Peripla_BP_3"/>
    <property type="match status" value="1"/>
</dbReference>
<gene>
    <name evidence="5" type="ORF">Q605_AUC00962G0003</name>
</gene>
<dbReference type="PANTHER" id="PTHR30146:SF109">
    <property type="entry name" value="HTH-TYPE TRANSCRIPTIONAL REGULATOR GALS"/>
    <property type="match status" value="1"/>
</dbReference>
<dbReference type="InterPro" id="IPR046335">
    <property type="entry name" value="LacI/GalR-like_sensor"/>
</dbReference>
<dbReference type="EMBL" id="AZLV01000962">
    <property type="protein sequence ID" value="ETJ02655.1"/>
    <property type="molecule type" value="Genomic_DNA"/>
</dbReference>
<proteinExistence type="predicted"/>
<dbReference type="InterPro" id="IPR028082">
    <property type="entry name" value="Peripla_BP_I"/>
</dbReference>
<evidence type="ECO:0000256" key="3">
    <source>
        <dbReference type="ARBA" id="ARBA00023163"/>
    </source>
</evidence>
<dbReference type="SUPFAM" id="SSF53822">
    <property type="entry name" value="Periplasmic binding protein-like I"/>
    <property type="match status" value="1"/>
</dbReference>
<evidence type="ECO:0000259" key="4">
    <source>
        <dbReference type="Pfam" id="PF13377"/>
    </source>
</evidence>
<reference evidence="5 6" key="1">
    <citation type="submission" date="2013-12" db="EMBL/GenBank/DDBJ databases">
        <title>A Varibaculum cambriense genome reconstructed from a premature infant gut community with otherwise low bacterial novelty that shifts toward anaerobic metabolism during the third week of life.</title>
        <authorList>
            <person name="Brown C.T."/>
            <person name="Sharon I."/>
            <person name="Thomas B.C."/>
            <person name="Castelle C.J."/>
            <person name="Morowitz M.J."/>
            <person name="Banfield J.F."/>
        </authorList>
    </citation>
    <scope>NUCLEOTIDE SEQUENCE [LARGE SCALE GENOMIC DNA]</scope>
    <source>
        <strain evidence="6">DORA_12</strain>
    </source>
</reference>
<evidence type="ECO:0000256" key="1">
    <source>
        <dbReference type="ARBA" id="ARBA00023015"/>
    </source>
</evidence>
<sequence length="89" mass="9558">MDPSSFTAVFAGNDDLALGFMSVMRARGVVAPRDYVIAGFDDRPQARFFEPPLTTAHIDFEKIGETAIRTAVTRAAGEPASTGQWLVPG</sequence>
<feature type="domain" description="Transcriptional regulator LacI/GalR-like sensor" evidence="4">
    <location>
        <begin position="7"/>
        <end position="87"/>
    </location>
</feature>
<evidence type="ECO:0000313" key="5">
    <source>
        <dbReference type="EMBL" id="ETJ02655.1"/>
    </source>
</evidence>
<protein>
    <submittedName>
        <fullName evidence="5">PurR family transcriptional regulator</fullName>
    </submittedName>
</protein>
<dbReference type="AlphaFoldDB" id="W1VCT4"/>
<name>W1VCT4_9ACTO</name>
<dbReference type="PANTHER" id="PTHR30146">
    <property type="entry name" value="LACI-RELATED TRANSCRIPTIONAL REPRESSOR"/>
    <property type="match status" value="1"/>
</dbReference>
<feature type="non-terminal residue" evidence="5">
    <location>
        <position position="89"/>
    </location>
</feature>
<comment type="caution">
    <text evidence="5">The sequence shown here is derived from an EMBL/GenBank/DDBJ whole genome shotgun (WGS) entry which is preliminary data.</text>
</comment>
<dbReference type="Proteomes" id="UP000018852">
    <property type="component" value="Unassembled WGS sequence"/>
</dbReference>
<evidence type="ECO:0000256" key="2">
    <source>
        <dbReference type="ARBA" id="ARBA00023125"/>
    </source>
</evidence>
<evidence type="ECO:0000313" key="6">
    <source>
        <dbReference type="Proteomes" id="UP000018852"/>
    </source>
</evidence>
<keyword evidence="1" id="KW-0805">Transcription regulation</keyword>
<organism evidence="5 6">
    <name type="scientific">Actinomyces urogenitalis DORA_12</name>
    <dbReference type="NCBI Taxonomy" id="1403939"/>
    <lineage>
        <taxon>Bacteria</taxon>
        <taxon>Bacillati</taxon>
        <taxon>Actinomycetota</taxon>
        <taxon>Actinomycetes</taxon>
        <taxon>Actinomycetales</taxon>
        <taxon>Actinomycetaceae</taxon>
        <taxon>Actinomyces</taxon>
    </lineage>
</organism>
<dbReference type="GO" id="GO:0003700">
    <property type="term" value="F:DNA-binding transcription factor activity"/>
    <property type="evidence" value="ECO:0007669"/>
    <property type="project" value="TreeGrafter"/>
</dbReference>
<dbReference type="Gene3D" id="3.40.50.2300">
    <property type="match status" value="2"/>
</dbReference>
<accession>W1VCT4</accession>
<keyword evidence="3" id="KW-0804">Transcription</keyword>
<dbReference type="GO" id="GO:0000976">
    <property type="term" value="F:transcription cis-regulatory region binding"/>
    <property type="evidence" value="ECO:0007669"/>
    <property type="project" value="TreeGrafter"/>
</dbReference>